<evidence type="ECO:0008006" key="3">
    <source>
        <dbReference type="Google" id="ProtNLM"/>
    </source>
</evidence>
<evidence type="ECO:0000313" key="1">
    <source>
        <dbReference type="EMBL" id="MDR6290894.1"/>
    </source>
</evidence>
<comment type="caution">
    <text evidence="1">The sequence shown here is derived from an EMBL/GenBank/DDBJ whole genome shotgun (WGS) entry which is preliminary data.</text>
</comment>
<reference evidence="1 2" key="1">
    <citation type="submission" date="2023-07" db="EMBL/GenBank/DDBJ databases">
        <title>Sorghum-associated microbial communities from plants grown in Nebraska, USA.</title>
        <authorList>
            <person name="Schachtman D."/>
        </authorList>
    </citation>
    <scope>NUCLEOTIDE SEQUENCE [LARGE SCALE GENOMIC DNA]</scope>
    <source>
        <strain evidence="1 2">584</strain>
    </source>
</reference>
<dbReference type="RefSeq" id="WP_309795675.1">
    <property type="nucleotide sequence ID" value="NZ_JAVDPW010000005.1"/>
</dbReference>
<organism evidence="1 2">
    <name type="scientific">Inquilinus ginsengisoli</name>
    <dbReference type="NCBI Taxonomy" id="363840"/>
    <lineage>
        <taxon>Bacteria</taxon>
        <taxon>Pseudomonadati</taxon>
        <taxon>Pseudomonadota</taxon>
        <taxon>Alphaproteobacteria</taxon>
        <taxon>Rhodospirillales</taxon>
        <taxon>Rhodospirillaceae</taxon>
        <taxon>Inquilinus</taxon>
    </lineage>
</organism>
<dbReference type="EMBL" id="JAVDPW010000005">
    <property type="protein sequence ID" value="MDR6290894.1"/>
    <property type="molecule type" value="Genomic_DNA"/>
</dbReference>
<accession>A0ABU1JSB7</accession>
<dbReference type="Pfam" id="PF12686">
    <property type="entry name" value="DUF3800"/>
    <property type="match status" value="1"/>
</dbReference>
<dbReference type="Proteomes" id="UP001262410">
    <property type="component" value="Unassembled WGS sequence"/>
</dbReference>
<dbReference type="InterPro" id="IPR024524">
    <property type="entry name" value="DUF3800"/>
</dbReference>
<sequence>MSNQLRLHAYIDDSASDTADRRLFLAGYVNFEHIWSEFSAAWAEELKRPPSIAYFKMAEAQNLSGQFRGWPSGDRDSKLLGLARLPAAFGCWSSHVSISRKDHAEILAPVSPASLKPPYFACWWALIDTMARYHSNLGGTLAPPVDFIFDEQGGAGADAALWFPWLKASQLDVAPWLGSTPIFRDDKTTAPLQAADTLAWHLRRRHERGPTEPLPAFGLLVGDGVHAYRDLDRGTLEGLAKGFRKILGVEFVQTKAEWHKTRDVVRAAVAAGLPPPNIDPLRLRMLYLRARMRRLWTRWRHPGVRKRSNRTKS</sequence>
<proteinExistence type="predicted"/>
<evidence type="ECO:0000313" key="2">
    <source>
        <dbReference type="Proteomes" id="UP001262410"/>
    </source>
</evidence>
<gene>
    <name evidence="1" type="ORF">E9232_003420</name>
</gene>
<name>A0ABU1JSB7_9PROT</name>
<protein>
    <recommendedName>
        <fullName evidence="3">DUF3800 domain-containing protein</fullName>
    </recommendedName>
</protein>
<keyword evidence="2" id="KW-1185">Reference proteome</keyword>